<reference evidence="1 2" key="1">
    <citation type="submission" date="2023-01" db="EMBL/GenBank/DDBJ databases">
        <title>Minimal conservation of predation-associated metabolite biosynthetic gene clusters underscores biosynthetic potential of Myxococcota including descriptions for ten novel species: Archangium lansinium sp. nov., Myxococcus landrumus sp. nov., Nannocystis bai.</title>
        <authorList>
            <person name="Ahearne A."/>
            <person name="Stevens C."/>
            <person name="Dowd S."/>
        </authorList>
    </citation>
    <scope>NUCLEOTIDE SEQUENCE [LARGE SCALE GENOMIC DNA]</scope>
    <source>
        <strain evidence="1 2">WIWO2</strain>
    </source>
</reference>
<dbReference type="EMBL" id="JAQNDK010000002">
    <property type="protein sequence ID" value="MDC0680280.1"/>
    <property type="molecule type" value="Genomic_DNA"/>
</dbReference>
<organism evidence="1 2">
    <name type="scientific">Sorangium atrum</name>
    <dbReference type="NCBI Taxonomy" id="2995308"/>
    <lineage>
        <taxon>Bacteria</taxon>
        <taxon>Pseudomonadati</taxon>
        <taxon>Myxococcota</taxon>
        <taxon>Polyangia</taxon>
        <taxon>Polyangiales</taxon>
        <taxon>Polyangiaceae</taxon>
        <taxon>Sorangium</taxon>
    </lineage>
</organism>
<accession>A0ABT5C1I6</accession>
<proteinExistence type="predicted"/>
<name>A0ABT5C1I6_9BACT</name>
<comment type="caution">
    <text evidence="1">The sequence shown here is derived from an EMBL/GenBank/DDBJ whole genome shotgun (WGS) entry which is preliminary data.</text>
</comment>
<evidence type="ECO:0000313" key="2">
    <source>
        <dbReference type="Proteomes" id="UP001217485"/>
    </source>
</evidence>
<dbReference type="Proteomes" id="UP001217485">
    <property type="component" value="Unassembled WGS sequence"/>
</dbReference>
<sequence>MWALDRCGWGAGAVDSEPPLRSPAAAECCRALALRASIELLGDAVLGASVNPLFAPRRAGDPEAVLVRLLGLLRRLLERELPQLGRVVRCESAARESWQRVPSGGRVDAAASIRTSLSRAGQPAPDSWLVRRTERHVDTPVNRLLASILRQTETTLRQIAGQDGLAGALLRGERSLVSRSLLAVRGFLASSPLGDVPVPVAPPEALIRDARGREAEMTRFAGLLGWWRALRETELTALHALSGPDVFKALSTASCYELACAAGLILALRDRFAAAPAAEAGTFAFITPLGLLRAAFGRGRERRHARRAWTALLELPGGVEIIVEARNASADAAADLTECLHLWCDAAPGKRIAYVLTPEAAPDEPGDTGSGLRARPFLAGVAGGTTANPAAEWTTLLDEIWSLEKERSHAR</sequence>
<evidence type="ECO:0000313" key="1">
    <source>
        <dbReference type="EMBL" id="MDC0680280.1"/>
    </source>
</evidence>
<dbReference type="RefSeq" id="WP_272097313.1">
    <property type="nucleotide sequence ID" value="NZ_JAQNDK010000002.1"/>
</dbReference>
<keyword evidence="2" id="KW-1185">Reference proteome</keyword>
<gene>
    <name evidence="1" type="ORF">POL72_21235</name>
</gene>
<protein>
    <submittedName>
        <fullName evidence="1">Uncharacterized protein</fullName>
    </submittedName>
</protein>